<evidence type="ECO:0000313" key="1">
    <source>
        <dbReference type="EMBL" id="QJA49354.1"/>
    </source>
</evidence>
<evidence type="ECO:0000313" key="2">
    <source>
        <dbReference type="EMBL" id="QJH98816.1"/>
    </source>
</evidence>
<organism evidence="1">
    <name type="scientific">viral metagenome</name>
    <dbReference type="NCBI Taxonomy" id="1070528"/>
    <lineage>
        <taxon>unclassified sequences</taxon>
        <taxon>metagenomes</taxon>
        <taxon>organismal metagenomes</taxon>
    </lineage>
</organism>
<dbReference type="EMBL" id="MT144753">
    <property type="protein sequence ID" value="QJH98816.1"/>
    <property type="molecule type" value="Genomic_DNA"/>
</dbReference>
<sequence length="96" mass="10846">MDKPRTGYFYGLKVIHAEGANGTWLEGEEFAYPAGGFTRRARVKMPTGELRIVRCSIPDTYFSIPARVKVKGRTAKGFITCMEGTFEWTFEKGEET</sequence>
<reference evidence="1" key="1">
    <citation type="submission" date="2020-03" db="EMBL/GenBank/DDBJ databases">
        <title>The deep terrestrial virosphere.</title>
        <authorList>
            <person name="Holmfeldt K."/>
            <person name="Nilsson E."/>
            <person name="Simone D."/>
            <person name="Lopez-Fernandez M."/>
            <person name="Wu X."/>
            <person name="de Brujin I."/>
            <person name="Lundin D."/>
            <person name="Andersson A."/>
            <person name="Bertilsson S."/>
            <person name="Dopson M."/>
        </authorList>
    </citation>
    <scope>NUCLEOTIDE SEQUENCE</scope>
    <source>
        <strain evidence="1">TM448A01315</strain>
        <strain evidence="2">TM448B01398</strain>
    </source>
</reference>
<gene>
    <name evidence="1" type="ORF">TM448A01315_0015</name>
    <name evidence="2" type="ORF">TM448B01398_0026</name>
</gene>
<accession>A0A6H1ZP60</accession>
<name>A0A6H1ZP60_9ZZZZ</name>
<dbReference type="AlphaFoldDB" id="A0A6H1ZP60"/>
<protein>
    <submittedName>
        <fullName evidence="1">Uncharacterized protein</fullName>
    </submittedName>
</protein>
<dbReference type="EMBL" id="MT144132">
    <property type="protein sequence ID" value="QJA49354.1"/>
    <property type="molecule type" value="Genomic_DNA"/>
</dbReference>
<proteinExistence type="predicted"/>